<proteinExistence type="predicted"/>
<feature type="compositionally biased region" description="Polar residues" evidence="1">
    <location>
        <begin position="156"/>
        <end position="175"/>
    </location>
</feature>
<reference evidence="2" key="1">
    <citation type="journal article" date="2024" name="Gigascience">
        <title>Chromosome-level genome of the poultry shaft louse Menopon gallinae provides insight into the host-switching and adaptive evolution of parasitic lice.</title>
        <authorList>
            <person name="Xu Y."/>
            <person name="Ma L."/>
            <person name="Liu S."/>
            <person name="Liang Y."/>
            <person name="Liu Q."/>
            <person name="He Z."/>
            <person name="Tian L."/>
            <person name="Duan Y."/>
            <person name="Cai W."/>
            <person name="Li H."/>
            <person name="Song F."/>
        </authorList>
    </citation>
    <scope>NUCLEOTIDE SEQUENCE</scope>
    <source>
        <strain evidence="2">Cailab_2023a</strain>
    </source>
</reference>
<name>A0AAW2HP02_9NEOP</name>
<evidence type="ECO:0000313" key="2">
    <source>
        <dbReference type="EMBL" id="KAL0271531.1"/>
    </source>
</evidence>
<accession>A0AAW2HP02</accession>
<feature type="compositionally biased region" description="Low complexity" evidence="1">
    <location>
        <begin position="86"/>
        <end position="97"/>
    </location>
</feature>
<feature type="compositionally biased region" description="Polar residues" evidence="1">
    <location>
        <begin position="133"/>
        <end position="149"/>
    </location>
</feature>
<protein>
    <submittedName>
        <fullName evidence="2">Uncharacterized protein</fullName>
    </submittedName>
</protein>
<dbReference type="AlphaFoldDB" id="A0AAW2HP02"/>
<sequence>MKGVESAEGKEILLFENREIEKINKAEKNVVADHVWSSCRPSPKFSADSPTVTARRIHIVRLELQNNPRLMDVMESEVAHNKVELSSSSSSSSSSHSGGNGAEGKKKKKKKKPFCGSSSSDGGFSEQGKKAFSQKSSTSGQCPGTSQSSDAKKLSDYQSECSTSPTKETESSGASSHEDGDSDFCPDALTDYECMLEEMKLCGAPSNVYVDAHQPTCQDYPHHYDTSYRRDTDRDADQNRYHREKHHQ</sequence>
<evidence type="ECO:0000256" key="1">
    <source>
        <dbReference type="SAM" id="MobiDB-lite"/>
    </source>
</evidence>
<organism evidence="2">
    <name type="scientific">Menopon gallinae</name>
    <name type="common">poultry shaft louse</name>
    <dbReference type="NCBI Taxonomy" id="328185"/>
    <lineage>
        <taxon>Eukaryota</taxon>
        <taxon>Metazoa</taxon>
        <taxon>Ecdysozoa</taxon>
        <taxon>Arthropoda</taxon>
        <taxon>Hexapoda</taxon>
        <taxon>Insecta</taxon>
        <taxon>Pterygota</taxon>
        <taxon>Neoptera</taxon>
        <taxon>Paraneoptera</taxon>
        <taxon>Psocodea</taxon>
        <taxon>Troctomorpha</taxon>
        <taxon>Phthiraptera</taxon>
        <taxon>Amblycera</taxon>
        <taxon>Menoponidae</taxon>
        <taxon>Menopon</taxon>
    </lineage>
</organism>
<comment type="caution">
    <text evidence="2">The sequence shown here is derived from an EMBL/GenBank/DDBJ whole genome shotgun (WGS) entry which is preliminary data.</text>
</comment>
<feature type="region of interest" description="Disordered" evidence="1">
    <location>
        <begin position="67"/>
        <end position="184"/>
    </location>
</feature>
<feature type="region of interest" description="Disordered" evidence="1">
    <location>
        <begin position="213"/>
        <end position="248"/>
    </location>
</feature>
<gene>
    <name evidence="2" type="ORF">PYX00_008595</name>
</gene>
<feature type="compositionally biased region" description="Basic and acidic residues" evidence="1">
    <location>
        <begin position="220"/>
        <end position="241"/>
    </location>
</feature>
<dbReference type="EMBL" id="JARGDH010000004">
    <property type="protein sequence ID" value="KAL0271531.1"/>
    <property type="molecule type" value="Genomic_DNA"/>
</dbReference>